<protein>
    <submittedName>
        <fullName evidence="1">Uncharacterized protein</fullName>
    </submittedName>
</protein>
<evidence type="ECO:0000313" key="2">
    <source>
        <dbReference type="Proteomes" id="UP000238523"/>
    </source>
</evidence>
<proteinExistence type="predicted"/>
<gene>
    <name evidence="1" type="ORF">CUJ84_Chr003451</name>
</gene>
<organism evidence="1 2">
    <name type="scientific">Rhizobium leguminosarum</name>
    <dbReference type="NCBI Taxonomy" id="384"/>
    <lineage>
        <taxon>Bacteria</taxon>
        <taxon>Pseudomonadati</taxon>
        <taxon>Pseudomonadota</taxon>
        <taxon>Alphaproteobacteria</taxon>
        <taxon>Hyphomicrobiales</taxon>
        <taxon>Rhizobiaceae</taxon>
        <taxon>Rhizobium/Agrobacterium group</taxon>
        <taxon>Rhizobium</taxon>
    </lineage>
</organism>
<evidence type="ECO:0000313" key="1">
    <source>
        <dbReference type="EMBL" id="AUW43788.1"/>
    </source>
</evidence>
<accession>A0A2K9Z6C1</accession>
<dbReference type="Proteomes" id="UP000238523">
    <property type="component" value="Chromosome"/>
</dbReference>
<name>A0A2K9Z6C1_RHILE</name>
<dbReference type="AlphaFoldDB" id="A0A2K9Z6C1"/>
<dbReference type="EMBL" id="CP025012">
    <property type="protein sequence ID" value="AUW43788.1"/>
    <property type="molecule type" value="Genomic_DNA"/>
</dbReference>
<reference evidence="1 2" key="1">
    <citation type="submission" date="2017-11" db="EMBL/GenBank/DDBJ databases">
        <title>Complete genome of Rhizobium leguminosarum Norway, an ineffective micro-symbiont.</title>
        <authorList>
            <person name="Hoffrichter A."/>
            <person name="Liang J."/>
            <person name="Brachmann A."/>
            <person name="Marin M."/>
        </authorList>
    </citation>
    <scope>NUCLEOTIDE SEQUENCE [LARGE SCALE GENOMIC DNA]</scope>
    <source>
        <strain evidence="1 2">Norway</strain>
    </source>
</reference>
<sequence>MDARRSRAVQLFMEAQSRSNLLFLRNSRQKRFALYLGKPLRTFPGIALIFHIPLTTAAKWSRRPDNMRFAWCMGISAAGDENGIQRRQLHP</sequence>